<dbReference type="EMBL" id="SSOC01000004">
    <property type="protein sequence ID" value="THF64947.1"/>
    <property type="molecule type" value="Genomic_DNA"/>
</dbReference>
<organism evidence="1 2">
    <name type="scientific">Pseudothauera nasutitermitis</name>
    <dbReference type="NCBI Taxonomy" id="2565930"/>
    <lineage>
        <taxon>Bacteria</taxon>
        <taxon>Pseudomonadati</taxon>
        <taxon>Pseudomonadota</taxon>
        <taxon>Betaproteobacteria</taxon>
        <taxon>Rhodocyclales</taxon>
        <taxon>Zoogloeaceae</taxon>
        <taxon>Pseudothauera</taxon>
    </lineage>
</organism>
<proteinExistence type="predicted"/>
<dbReference type="AlphaFoldDB" id="A0A4S4AXV3"/>
<evidence type="ECO:0000313" key="1">
    <source>
        <dbReference type="EMBL" id="THF64947.1"/>
    </source>
</evidence>
<gene>
    <name evidence="1" type="ORF">E6C76_13040</name>
</gene>
<evidence type="ECO:0000313" key="2">
    <source>
        <dbReference type="Proteomes" id="UP000308430"/>
    </source>
</evidence>
<reference evidence="1 2" key="1">
    <citation type="submission" date="2019-04" db="EMBL/GenBank/DDBJ databases">
        <title>Azoarcus nasutitermitis sp. nov. isolated from termite nest.</title>
        <authorList>
            <person name="Lin S.-Y."/>
            <person name="Hameed A."/>
            <person name="Hsu Y.-H."/>
            <person name="Young C.-C."/>
        </authorList>
    </citation>
    <scope>NUCLEOTIDE SEQUENCE [LARGE SCALE GENOMIC DNA]</scope>
    <source>
        <strain evidence="1 2">CC-YHH838</strain>
    </source>
</reference>
<keyword evidence="2" id="KW-1185">Reference proteome</keyword>
<dbReference type="OrthoDB" id="8751803at2"/>
<dbReference type="Proteomes" id="UP000308430">
    <property type="component" value="Unassembled WGS sequence"/>
</dbReference>
<sequence>MITATPTPRPHRATPSVEEGNTLDVVETRLWIDEHDWLYGLLKRPENLAPTFRLPDLISACVSAALAPPDGARRLFSYLGTQLVLRDPATARRREAMWRPQYEQLQALQRSPANQHPNPKFQLDQLTTAAVALCREADPSGNLALKHARLNMARRATGRAVPESG</sequence>
<accession>A0A4S4AXV3</accession>
<name>A0A4S4AXV3_9RHOO</name>
<comment type="caution">
    <text evidence="1">The sequence shown here is derived from an EMBL/GenBank/DDBJ whole genome shotgun (WGS) entry which is preliminary data.</text>
</comment>
<dbReference type="RefSeq" id="WP_136348640.1">
    <property type="nucleotide sequence ID" value="NZ_SSOC01000004.1"/>
</dbReference>
<protein>
    <submittedName>
        <fullName evidence="1">Uncharacterized protein</fullName>
    </submittedName>
</protein>